<name>A0A367FVF6_9FIRM</name>
<evidence type="ECO:0000313" key="2">
    <source>
        <dbReference type="Proteomes" id="UP000253208"/>
    </source>
</evidence>
<reference evidence="1 2" key="1">
    <citation type="submission" date="2018-02" db="EMBL/GenBank/DDBJ databases">
        <title>Complete genome sequencing of Faecalibacterium prausnitzii strains isolated from the human gut.</title>
        <authorList>
            <person name="Fitzgerald B.C."/>
            <person name="Shkoporov A.N."/>
            <person name="Ross P.R."/>
            <person name="Hill C."/>
        </authorList>
    </citation>
    <scope>NUCLEOTIDE SEQUENCE [LARGE SCALE GENOMIC DNA]</scope>
    <source>
        <strain evidence="1 2">APC942/31-1</strain>
    </source>
</reference>
<gene>
    <name evidence="1" type="ORF">C4886_16065</name>
</gene>
<dbReference type="RefSeq" id="WP_059085678.1">
    <property type="nucleotide sequence ID" value="NZ_PSQG01000030.1"/>
</dbReference>
<dbReference type="Proteomes" id="UP000253208">
    <property type="component" value="Unassembled WGS sequence"/>
</dbReference>
<comment type="caution">
    <text evidence="1">The sequence shown here is derived from an EMBL/GenBank/DDBJ whole genome shotgun (WGS) entry which is preliminary data.</text>
</comment>
<dbReference type="AlphaFoldDB" id="A0A367FVF6"/>
<evidence type="ECO:0000313" key="1">
    <source>
        <dbReference type="EMBL" id="RCH41943.1"/>
    </source>
</evidence>
<evidence type="ECO:0008006" key="3">
    <source>
        <dbReference type="Google" id="ProtNLM"/>
    </source>
</evidence>
<dbReference type="EMBL" id="PSQG01000030">
    <property type="protein sequence ID" value="RCH41943.1"/>
    <property type="molecule type" value="Genomic_DNA"/>
</dbReference>
<proteinExistence type="predicted"/>
<sequence>MADQKLIDEVGKYIDKYYEPVKDDIKMDKEMKSIFDKITKFRKKRAEEKALQEEPVKESSFSEKALPEEFDVSTMQKTKIQKGMSSTMSVNRNIDNLMNQLEETFSQRLLRMIDERGMTDSEAYTKAYVDRRHFSKIRKDVNYVPNKKTVLAFTIALELSLDEAKDLLASAGFALSRSSKTDIIVAYFLQNKIYDMFEINDVLDAYGQPVF</sequence>
<protein>
    <recommendedName>
        <fullName evidence="3">XRE family transcriptional regulator</fullName>
    </recommendedName>
</protein>
<accession>A0A367FVF6</accession>
<organism evidence="1 2">
    <name type="scientific">Blautia obeum</name>
    <dbReference type="NCBI Taxonomy" id="40520"/>
    <lineage>
        <taxon>Bacteria</taxon>
        <taxon>Bacillati</taxon>
        <taxon>Bacillota</taxon>
        <taxon>Clostridia</taxon>
        <taxon>Lachnospirales</taxon>
        <taxon>Lachnospiraceae</taxon>
        <taxon>Blautia</taxon>
    </lineage>
</organism>